<dbReference type="GO" id="GO:0043565">
    <property type="term" value="F:sequence-specific DNA binding"/>
    <property type="evidence" value="ECO:0007669"/>
    <property type="project" value="InterPro"/>
</dbReference>
<dbReference type="Pfam" id="PF12833">
    <property type="entry name" value="HTH_18"/>
    <property type="match status" value="1"/>
</dbReference>
<feature type="domain" description="HTH araC/xylS-type" evidence="4">
    <location>
        <begin position="183"/>
        <end position="281"/>
    </location>
</feature>
<evidence type="ECO:0000313" key="5">
    <source>
        <dbReference type="EMBL" id="RYJ44300.1"/>
    </source>
</evidence>
<evidence type="ECO:0000313" key="6">
    <source>
        <dbReference type="Proteomes" id="UP000289775"/>
    </source>
</evidence>
<keyword evidence="6" id="KW-1185">Reference proteome</keyword>
<comment type="caution">
    <text evidence="5">The sequence shown here is derived from an EMBL/GenBank/DDBJ whole genome shotgun (WGS) entry which is preliminary data.</text>
</comment>
<dbReference type="PROSITE" id="PS01124">
    <property type="entry name" value="HTH_ARAC_FAMILY_2"/>
    <property type="match status" value="1"/>
</dbReference>
<evidence type="ECO:0000256" key="3">
    <source>
        <dbReference type="ARBA" id="ARBA00023163"/>
    </source>
</evidence>
<reference evidence="5 6" key="1">
    <citation type="submission" date="2014-12" db="EMBL/GenBank/DDBJ databases">
        <title>Genome sequence of Flavobacterium beibuense RSKm HC5.</title>
        <authorList>
            <person name="Kim J.F."/>
            <person name="Song J.Y."/>
            <person name="Kwak M.-J."/>
            <person name="Lee S.-W."/>
        </authorList>
    </citation>
    <scope>NUCLEOTIDE SEQUENCE [LARGE SCALE GENOMIC DNA]</scope>
    <source>
        <strain evidence="5 6">RSKm HC5</strain>
    </source>
</reference>
<evidence type="ECO:0000256" key="2">
    <source>
        <dbReference type="ARBA" id="ARBA00023125"/>
    </source>
</evidence>
<dbReference type="Proteomes" id="UP000289775">
    <property type="component" value="Unassembled WGS sequence"/>
</dbReference>
<dbReference type="PRINTS" id="PR00032">
    <property type="entry name" value="HTHARAC"/>
</dbReference>
<dbReference type="SUPFAM" id="SSF46689">
    <property type="entry name" value="Homeodomain-like"/>
    <property type="match status" value="1"/>
</dbReference>
<keyword evidence="3" id="KW-0804">Transcription</keyword>
<dbReference type="InterPro" id="IPR018060">
    <property type="entry name" value="HTH_AraC"/>
</dbReference>
<dbReference type="PANTHER" id="PTHR43280:SF32">
    <property type="entry name" value="TRANSCRIPTIONAL REGULATORY PROTEIN"/>
    <property type="match status" value="1"/>
</dbReference>
<proteinExistence type="predicted"/>
<dbReference type="EMBL" id="JUIW01000003">
    <property type="protein sequence ID" value="RYJ44300.1"/>
    <property type="molecule type" value="Genomic_DNA"/>
</dbReference>
<dbReference type="InterPro" id="IPR009057">
    <property type="entry name" value="Homeodomain-like_sf"/>
</dbReference>
<dbReference type="PANTHER" id="PTHR43280">
    <property type="entry name" value="ARAC-FAMILY TRANSCRIPTIONAL REGULATOR"/>
    <property type="match status" value="1"/>
</dbReference>
<dbReference type="InterPro" id="IPR020449">
    <property type="entry name" value="Tscrpt_reg_AraC-type_HTH"/>
</dbReference>
<keyword evidence="2" id="KW-0238">DNA-binding</keyword>
<gene>
    <name evidence="5" type="ORF">NU09_0910</name>
</gene>
<dbReference type="SMART" id="SM00342">
    <property type="entry name" value="HTH_ARAC"/>
    <property type="match status" value="1"/>
</dbReference>
<name>A0A444WEM0_9FLAO</name>
<dbReference type="AlphaFoldDB" id="A0A444WEM0"/>
<evidence type="ECO:0000259" key="4">
    <source>
        <dbReference type="PROSITE" id="PS01124"/>
    </source>
</evidence>
<accession>A0A444WEM0</accession>
<keyword evidence="1" id="KW-0805">Transcription regulation</keyword>
<dbReference type="Gene3D" id="1.10.10.60">
    <property type="entry name" value="Homeodomain-like"/>
    <property type="match status" value="1"/>
</dbReference>
<sequence>MFLIVMDDETMIALKEDIVARLIRSPHALQGVLAEHYFHIVYVLKGCLTIKSNTILSLEAKTITWIENGLYDVRANELRSLRCFVISFSSNFFKHEGLRFKHLKFQVTPVHFGGGRYDPAPAEHRVIVILLEGLFISYSATHEITSDFLVYLIGLLSGKFSERLEGCLRNAISLLTPKGQLARRFIDLVELRCTESHEVCYYADKLCITRGHLTRIMKETSNKTPKFYISEALISRSKTLLLDGYATITSVSDSLGFSSTASFSTFFKKHMGKTPSAYRKSYLKT</sequence>
<organism evidence="5 6">
    <name type="scientific">Flavobacterium beibuense</name>
    <dbReference type="NCBI Taxonomy" id="657326"/>
    <lineage>
        <taxon>Bacteria</taxon>
        <taxon>Pseudomonadati</taxon>
        <taxon>Bacteroidota</taxon>
        <taxon>Flavobacteriia</taxon>
        <taxon>Flavobacteriales</taxon>
        <taxon>Flavobacteriaceae</taxon>
        <taxon>Flavobacterium</taxon>
    </lineage>
</organism>
<protein>
    <submittedName>
        <fullName evidence="5">Transcriptional regulator, AraC family</fullName>
    </submittedName>
</protein>
<dbReference type="GO" id="GO:0003700">
    <property type="term" value="F:DNA-binding transcription factor activity"/>
    <property type="evidence" value="ECO:0007669"/>
    <property type="project" value="InterPro"/>
</dbReference>
<evidence type="ECO:0000256" key="1">
    <source>
        <dbReference type="ARBA" id="ARBA00023015"/>
    </source>
</evidence>